<name>A0A1T4SUF6_9HYPH</name>
<dbReference type="Pfam" id="PF17171">
    <property type="entry name" value="GST_C_6"/>
    <property type="match status" value="1"/>
</dbReference>
<evidence type="ECO:0000313" key="4">
    <source>
        <dbReference type="Proteomes" id="UP000190092"/>
    </source>
</evidence>
<protein>
    <submittedName>
        <fullName evidence="3">Glutathione S-transferase</fullName>
    </submittedName>
</protein>
<dbReference type="GO" id="GO:0016740">
    <property type="term" value="F:transferase activity"/>
    <property type="evidence" value="ECO:0007669"/>
    <property type="project" value="UniProtKB-KW"/>
</dbReference>
<dbReference type="STRING" id="225324.SAMN02745126_05134"/>
<dbReference type="InterPro" id="IPR036249">
    <property type="entry name" value="Thioredoxin-like_sf"/>
</dbReference>
<dbReference type="Gene3D" id="3.40.30.10">
    <property type="entry name" value="Glutaredoxin"/>
    <property type="match status" value="1"/>
</dbReference>
<dbReference type="InterPro" id="IPR033468">
    <property type="entry name" value="Metaxin_GST"/>
</dbReference>
<dbReference type="EMBL" id="FUWJ01000010">
    <property type="protein sequence ID" value="SKA31905.1"/>
    <property type="molecule type" value="Genomic_DNA"/>
</dbReference>
<dbReference type="AlphaFoldDB" id="A0A1T4SUF6"/>
<reference evidence="4" key="1">
    <citation type="submission" date="2017-02" db="EMBL/GenBank/DDBJ databases">
        <authorList>
            <person name="Varghese N."/>
            <person name="Submissions S."/>
        </authorList>
    </citation>
    <scope>NUCLEOTIDE SEQUENCE [LARGE SCALE GENOMIC DNA]</scope>
    <source>
        <strain evidence="4">ATCC 27094</strain>
    </source>
</reference>
<dbReference type="Pfam" id="PF17172">
    <property type="entry name" value="GST_N_4"/>
    <property type="match status" value="1"/>
</dbReference>
<dbReference type="Gene3D" id="1.20.1050.10">
    <property type="match status" value="1"/>
</dbReference>
<dbReference type="PANTHER" id="PTHR12289">
    <property type="entry name" value="METAXIN RELATED"/>
    <property type="match status" value="1"/>
</dbReference>
<feature type="domain" description="Thioredoxin-like fold" evidence="2">
    <location>
        <begin position="21"/>
        <end position="117"/>
    </location>
</feature>
<dbReference type="SUPFAM" id="SSF52833">
    <property type="entry name" value="Thioredoxin-like"/>
    <property type="match status" value="1"/>
</dbReference>
<dbReference type="InterPro" id="IPR026928">
    <property type="entry name" value="FAX/IsoI-like"/>
</dbReference>
<keyword evidence="4" id="KW-1185">Reference proteome</keyword>
<dbReference type="SFLD" id="SFLDS00019">
    <property type="entry name" value="Glutathione_Transferase_(cytos"/>
    <property type="match status" value="1"/>
</dbReference>
<dbReference type="InterPro" id="IPR012336">
    <property type="entry name" value="Thioredoxin-like_fold"/>
</dbReference>
<evidence type="ECO:0000259" key="1">
    <source>
        <dbReference type="Pfam" id="PF17171"/>
    </source>
</evidence>
<organism evidence="3 4">
    <name type="scientific">Enhydrobacter aerosaccus</name>
    <dbReference type="NCBI Taxonomy" id="225324"/>
    <lineage>
        <taxon>Bacteria</taxon>
        <taxon>Pseudomonadati</taxon>
        <taxon>Pseudomonadota</taxon>
        <taxon>Alphaproteobacteria</taxon>
        <taxon>Hyphomicrobiales</taxon>
        <taxon>Enhydrobacter</taxon>
    </lineage>
</organism>
<dbReference type="PANTHER" id="PTHR12289:SF41">
    <property type="entry name" value="FAILED AXON CONNECTIONS-RELATED"/>
    <property type="match status" value="1"/>
</dbReference>
<dbReference type="SUPFAM" id="SSF47616">
    <property type="entry name" value="GST C-terminal domain-like"/>
    <property type="match status" value="1"/>
</dbReference>
<dbReference type="SFLD" id="SFLDG01200">
    <property type="entry name" value="SUF1.1"/>
    <property type="match status" value="1"/>
</dbReference>
<dbReference type="InterPro" id="IPR040079">
    <property type="entry name" value="Glutathione_S-Trfase"/>
</dbReference>
<dbReference type="OrthoDB" id="7664269at2"/>
<feature type="domain" description="Metaxin glutathione S-transferase" evidence="1">
    <location>
        <begin position="161"/>
        <end position="221"/>
    </location>
</feature>
<dbReference type="CDD" id="cd03193">
    <property type="entry name" value="GST_C_Metaxin"/>
    <property type="match status" value="1"/>
</dbReference>
<dbReference type="Proteomes" id="UP000190092">
    <property type="component" value="Unassembled WGS sequence"/>
</dbReference>
<dbReference type="SFLD" id="SFLDG01180">
    <property type="entry name" value="SUF1"/>
    <property type="match status" value="1"/>
</dbReference>
<accession>A0A1T4SUF6</accession>
<dbReference type="InterPro" id="IPR036282">
    <property type="entry name" value="Glutathione-S-Trfase_C_sf"/>
</dbReference>
<proteinExistence type="predicted"/>
<dbReference type="InterPro" id="IPR050931">
    <property type="entry name" value="Mito_Protein_Transport_Metaxin"/>
</dbReference>
<evidence type="ECO:0000259" key="2">
    <source>
        <dbReference type="Pfam" id="PF17172"/>
    </source>
</evidence>
<dbReference type="CDD" id="cd03080">
    <property type="entry name" value="GST_N_Metaxin_like"/>
    <property type="match status" value="1"/>
</dbReference>
<sequence>MPSTITLYGFGPGFGLPEVSPFVTKTEVQLKMAGLPYIKERSRPDASPKGQLPFIADDGARIADSTFIRTHIETKYGIDLDAGLDARQRAEAWMLERMIENHLHTAMIYARWLVPENFAKGPGALLIPPAAHEEVLARVTAALKAQGMARHAPDETAELGDRSLQALSFWLDDKPYLMGDRPSGVDATAFAEVAGILTPFFDSSLRRKAQRYDNLVGYTARLMKRYYPEHPW</sequence>
<gene>
    <name evidence="3" type="ORF">SAMN02745126_05134</name>
</gene>
<dbReference type="RefSeq" id="WP_085936878.1">
    <property type="nucleotide sequence ID" value="NZ_FUWJ01000010.1"/>
</dbReference>
<keyword evidence="3" id="KW-0808">Transferase</keyword>
<evidence type="ECO:0000313" key="3">
    <source>
        <dbReference type="EMBL" id="SKA31905.1"/>
    </source>
</evidence>